<evidence type="ECO:0000313" key="5">
    <source>
        <dbReference type="Proteomes" id="UP000552560"/>
    </source>
</evidence>
<dbReference type="OrthoDB" id="9801593at2"/>
<dbReference type="InterPro" id="IPR000415">
    <property type="entry name" value="Nitroreductase-like"/>
</dbReference>
<dbReference type="GO" id="GO:0016491">
    <property type="term" value="F:oxidoreductase activity"/>
    <property type="evidence" value="ECO:0007669"/>
    <property type="project" value="InterPro"/>
</dbReference>
<reference evidence="3" key="3">
    <citation type="submission" date="2020-01" db="EMBL/GenBank/DDBJ databases">
        <title>Complete genome sequence of Pseudomonas veronii strain PVy, a versatile degrader capable of using multiple contaminants as sole carbon sources.</title>
        <authorList>
            <person name="Lopez-Echartea E."/>
            <person name="Ridl J."/>
            <person name="Pajer P."/>
            <person name="Strejcek M."/>
            <person name="Suman J."/>
            <person name="Uhlik O."/>
        </authorList>
    </citation>
    <scope>NUCLEOTIDE SEQUENCE</scope>
    <source>
        <strain evidence="3">Pvy</strain>
    </source>
</reference>
<gene>
    <name evidence="3" type="ORF">E4167_19050</name>
    <name evidence="2" type="ORF">HBO43_00110</name>
</gene>
<proteinExistence type="predicted"/>
<evidence type="ECO:0000313" key="2">
    <source>
        <dbReference type="EMBL" id="NMX94990.1"/>
    </source>
</evidence>
<evidence type="ECO:0000313" key="4">
    <source>
        <dbReference type="Proteomes" id="UP000298274"/>
    </source>
</evidence>
<dbReference type="Proteomes" id="UP000298274">
    <property type="component" value="Chromosome"/>
</dbReference>
<dbReference type="PANTHER" id="PTHR43745">
    <property type="entry name" value="NITROREDUCTASE MJ1384-RELATED"/>
    <property type="match status" value="1"/>
</dbReference>
<dbReference type="RefSeq" id="WP_046490599.1">
    <property type="nucleotide sequence ID" value="NZ_CP039631.3"/>
</dbReference>
<sequence>MKKVPHDYYLRFIDASVYEEVLEFHSKGNFTLHKAFQHHTSLHFLDEGHLAQLTGNELVLYPDMDLTVELKLSDEHRKGLLCRNESCERFVPGELEFADVEKLVSPLLSMNTESYKRGYPSGGALYPAEVFLCSLSNECSTWPGAGKILHLLPKSRRFEVMQVETDLEKLKAAILTPPNDIGSPSLALIYVAYMPKNLFKYRYRGYRMALMEIGSIYMLVELQAKSLGLACRLWSAYTDSMLCKVLGLNPALFFPMCVHFIGRQHESY</sequence>
<dbReference type="Pfam" id="PF00881">
    <property type="entry name" value="Nitroreductase"/>
    <property type="match status" value="1"/>
</dbReference>
<evidence type="ECO:0000313" key="3">
    <source>
        <dbReference type="EMBL" id="QCG66768.1"/>
    </source>
</evidence>
<reference evidence="4" key="1">
    <citation type="submission" date="2019-04" db="EMBL/GenBank/DDBJ databases">
        <title>Complete genome sequence of Pseudomonas veronii strain PVy, a versatile degrader capable of using multiple contaminants as sole carbon sources.</title>
        <authorList>
            <person name="Lopez-Echartea E."/>
            <person name="Ridl J."/>
            <person name="Pajer P."/>
            <person name="Strejcek M."/>
            <person name="Suman J."/>
            <person name="Uhlik O."/>
        </authorList>
    </citation>
    <scope>NUCLEOTIDE SEQUENCE [LARGE SCALE GENOMIC DNA]</scope>
    <source>
        <strain evidence="4">Pvy</strain>
    </source>
</reference>
<name>A0A0R3AI40_PSEVE</name>
<dbReference type="Gene3D" id="3.40.109.10">
    <property type="entry name" value="NADH Oxidase"/>
    <property type="match status" value="1"/>
</dbReference>
<reference evidence="2 5" key="2">
    <citation type="journal article" date="2020" name="Front. Microbiol.">
        <title>Genetic Organization of the aprX-lipA2 Operon Affects the Proteolytic Potential of Pseudomonas Species in Milk.</title>
        <authorList>
            <person name="Maier C."/>
            <person name="Huptas C."/>
            <person name="von Neubeck M."/>
            <person name="Scherer S."/>
            <person name="Wenning M."/>
            <person name="Lucking G."/>
        </authorList>
    </citation>
    <scope>NUCLEOTIDE SEQUENCE [LARGE SCALE GENOMIC DNA]</scope>
    <source>
        <strain evidence="2 5">WS 4671</strain>
    </source>
</reference>
<dbReference type="CDD" id="cd02142">
    <property type="entry name" value="McbC_SagB-like_oxidoreductase"/>
    <property type="match status" value="1"/>
</dbReference>
<dbReference type="EMBL" id="JAAQWE010000001">
    <property type="protein sequence ID" value="NMX94990.1"/>
    <property type="molecule type" value="Genomic_DNA"/>
</dbReference>
<evidence type="ECO:0000259" key="1">
    <source>
        <dbReference type="Pfam" id="PF00881"/>
    </source>
</evidence>
<organism evidence="2 5">
    <name type="scientific">Pseudomonas veronii</name>
    <dbReference type="NCBI Taxonomy" id="76761"/>
    <lineage>
        <taxon>Bacteria</taxon>
        <taxon>Pseudomonadati</taxon>
        <taxon>Pseudomonadota</taxon>
        <taxon>Gammaproteobacteria</taxon>
        <taxon>Pseudomonadales</taxon>
        <taxon>Pseudomonadaceae</taxon>
        <taxon>Pseudomonas</taxon>
    </lineage>
</organism>
<dbReference type="AlphaFoldDB" id="A0A0R3AI40"/>
<dbReference type="Proteomes" id="UP000552560">
    <property type="component" value="Unassembled WGS sequence"/>
</dbReference>
<dbReference type="SUPFAM" id="SSF55469">
    <property type="entry name" value="FMN-dependent nitroreductase-like"/>
    <property type="match status" value="1"/>
</dbReference>
<feature type="domain" description="Nitroreductase" evidence="1">
    <location>
        <begin position="98"/>
        <end position="262"/>
    </location>
</feature>
<accession>A0A0R3AI40</accession>
<dbReference type="PANTHER" id="PTHR43745:SF2">
    <property type="entry name" value="NITROREDUCTASE MJ1384-RELATED"/>
    <property type="match status" value="1"/>
</dbReference>
<protein>
    <submittedName>
        <fullName evidence="2">SagB/ThcOx family dehydrogenase</fullName>
    </submittedName>
</protein>
<dbReference type="InterPro" id="IPR029479">
    <property type="entry name" value="Nitroreductase"/>
</dbReference>
<dbReference type="InterPro" id="IPR052544">
    <property type="entry name" value="Bacteriocin_Proc_Enz"/>
</dbReference>
<dbReference type="EMBL" id="CP039631">
    <property type="protein sequence ID" value="QCG66768.1"/>
    <property type="molecule type" value="Genomic_DNA"/>
</dbReference>